<keyword evidence="2" id="KW-1133">Transmembrane helix</keyword>
<sequence>GRAWRKAPPRRRRRRRRCRPRRLPSSGLGDDVDPRVRELLARVHELEGQKSVLSRQLSERPIVYQFGPDENDPDINDEYDVEAHAPDGASRGLAALSIATICCVVLAVCWRCIMRSLVVCRRQKPTQLVEKSLRHFTRSLLKRPLLLWLFYLHVMVLWAMEGWRQAALNSAAHQSSRRRRSTGPSRPPRGRRRRDAEAAPGGRGRPRTAAARRRRRGPWIRTAAATNRPSRGPERATKHQTTSMSFNGILGGDINIRLSLI</sequence>
<feature type="compositionally biased region" description="Basic residues" evidence="1">
    <location>
        <begin position="204"/>
        <end position="218"/>
    </location>
</feature>
<protein>
    <submittedName>
        <fullName evidence="3">Uncharacterized protein</fullName>
    </submittedName>
</protein>
<keyword evidence="4" id="KW-1185">Reference proteome</keyword>
<evidence type="ECO:0000256" key="2">
    <source>
        <dbReference type="SAM" id="Phobius"/>
    </source>
</evidence>
<name>A0ABN9PQQ9_9DINO</name>
<evidence type="ECO:0000313" key="3">
    <source>
        <dbReference type="EMBL" id="CAK0795467.1"/>
    </source>
</evidence>
<evidence type="ECO:0000256" key="1">
    <source>
        <dbReference type="SAM" id="MobiDB-lite"/>
    </source>
</evidence>
<keyword evidence="2" id="KW-0472">Membrane</keyword>
<feature type="compositionally biased region" description="Basic residues" evidence="1">
    <location>
        <begin position="1"/>
        <end position="22"/>
    </location>
</feature>
<feature type="non-terminal residue" evidence="3">
    <location>
        <position position="1"/>
    </location>
</feature>
<reference evidence="3" key="1">
    <citation type="submission" date="2023-10" db="EMBL/GenBank/DDBJ databases">
        <authorList>
            <person name="Chen Y."/>
            <person name="Shah S."/>
            <person name="Dougan E. K."/>
            <person name="Thang M."/>
            <person name="Chan C."/>
        </authorList>
    </citation>
    <scope>NUCLEOTIDE SEQUENCE [LARGE SCALE GENOMIC DNA]</scope>
</reference>
<evidence type="ECO:0000313" key="4">
    <source>
        <dbReference type="Proteomes" id="UP001189429"/>
    </source>
</evidence>
<organism evidence="3 4">
    <name type="scientific">Prorocentrum cordatum</name>
    <dbReference type="NCBI Taxonomy" id="2364126"/>
    <lineage>
        <taxon>Eukaryota</taxon>
        <taxon>Sar</taxon>
        <taxon>Alveolata</taxon>
        <taxon>Dinophyceae</taxon>
        <taxon>Prorocentrales</taxon>
        <taxon>Prorocentraceae</taxon>
        <taxon>Prorocentrum</taxon>
    </lineage>
</organism>
<feature type="transmembrane region" description="Helical" evidence="2">
    <location>
        <begin position="93"/>
        <end position="113"/>
    </location>
</feature>
<keyword evidence="2" id="KW-0812">Transmembrane</keyword>
<comment type="caution">
    <text evidence="3">The sequence shown here is derived from an EMBL/GenBank/DDBJ whole genome shotgun (WGS) entry which is preliminary data.</text>
</comment>
<feature type="region of interest" description="Disordered" evidence="1">
    <location>
        <begin position="170"/>
        <end position="244"/>
    </location>
</feature>
<feature type="region of interest" description="Disordered" evidence="1">
    <location>
        <begin position="1"/>
        <end position="31"/>
    </location>
</feature>
<dbReference type="EMBL" id="CAUYUJ010001343">
    <property type="protein sequence ID" value="CAK0795467.1"/>
    <property type="molecule type" value="Genomic_DNA"/>
</dbReference>
<gene>
    <name evidence="3" type="ORF">PCOR1329_LOCUS5142</name>
</gene>
<feature type="transmembrane region" description="Helical" evidence="2">
    <location>
        <begin position="140"/>
        <end position="160"/>
    </location>
</feature>
<accession>A0ABN9PQQ9</accession>
<dbReference type="Proteomes" id="UP001189429">
    <property type="component" value="Unassembled WGS sequence"/>
</dbReference>
<proteinExistence type="predicted"/>